<evidence type="ECO:0000313" key="1">
    <source>
        <dbReference type="EMBL" id="GJT17218.1"/>
    </source>
</evidence>
<accession>A0ABQ5BTV4</accession>
<protein>
    <submittedName>
        <fullName evidence="1">Uncharacterized protein</fullName>
    </submittedName>
</protein>
<proteinExistence type="predicted"/>
<keyword evidence="2" id="KW-1185">Reference proteome</keyword>
<dbReference type="EMBL" id="BQNB010013538">
    <property type="protein sequence ID" value="GJT17218.1"/>
    <property type="molecule type" value="Genomic_DNA"/>
</dbReference>
<name>A0ABQ5BTV4_9ASTR</name>
<reference evidence="1" key="2">
    <citation type="submission" date="2022-01" db="EMBL/GenBank/DDBJ databases">
        <authorList>
            <person name="Yamashiro T."/>
            <person name="Shiraishi A."/>
            <person name="Satake H."/>
            <person name="Nakayama K."/>
        </authorList>
    </citation>
    <scope>NUCLEOTIDE SEQUENCE</scope>
</reference>
<reference evidence="1" key="1">
    <citation type="journal article" date="2022" name="Int. J. Mol. Sci.">
        <title>Draft Genome of Tanacetum Coccineum: Genomic Comparison of Closely Related Tanacetum-Family Plants.</title>
        <authorList>
            <person name="Yamashiro T."/>
            <person name="Shiraishi A."/>
            <person name="Nakayama K."/>
            <person name="Satake H."/>
        </authorList>
    </citation>
    <scope>NUCLEOTIDE SEQUENCE</scope>
</reference>
<sequence>MTTTAAQQVALDNALVPLEKRICLKLSNQEFDGFPSDGEIISFIKELGHKGDVKSIIKLVVDQMYQPWRTFASIINKCISGKITGLDML</sequence>
<evidence type="ECO:0000313" key="2">
    <source>
        <dbReference type="Proteomes" id="UP001151760"/>
    </source>
</evidence>
<organism evidence="1 2">
    <name type="scientific">Tanacetum coccineum</name>
    <dbReference type="NCBI Taxonomy" id="301880"/>
    <lineage>
        <taxon>Eukaryota</taxon>
        <taxon>Viridiplantae</taxon>
        <taxon>Streptophyta</taxon>
        <taxon>Embryophyta</taxon>
        <taxon>Tracheophyta</taxon>
        <taxon>Spermatophyta</taxon>
        <taxon>Magnoliopsida</taxon>
        <taxon>eudicotyledons</taxon>
        <taxon>Gunneridae</taxon>
        <taxon>Pentapetalae</taxon>
        <taxon>asterids</taxon>
        <taxon>campanulids</taxon>
        <taxon>Asterales</taxon>
        <taxon>Asteraceae</taxon>
        <taxon>Asteroideae</taxon>
        <taxon>Anthemideae</taxon>
        <taxon>Anthemidinae</taxon>
        <taxon>Tanacetum</taxon>
    </lineage>
</organism>
<gene>
    <name evidence="1" type="ORF">Tco_0875924</name>
</gene>
<dbReference type="Proteomes" id="UP001151760">
    <property type="component" value="Unassembled WGS sequence"/>
</dbReference>
<comment type="caution">
    <text evidence="1">The sequence shown here is derived from an EMBL/GenBank/DDBJ whole genome shotgun (WGS) entry which is preliminary data.</text>
</comment>